<dbReference type="Proteomes" id="UP000224203">
    <property type="component" value="Unassembled WGS sequence"/>
</dbReference>
<dbReference type="AlphaFoldDB" id="A0A9X7CGU5"/>
<proteinExistence type="predicted"/>
<evidence type="ECO:0000313" key="2">
    <source>
        <dbReference type="Proteomes" id="UP000224203"/>
    </source>
</evidence>
<name>A0A9X7CGU5_BACCE</name>
<dbReference type="EMBL" id="NULI01000325">
    <property type="protein sequence ID" value="PGS62813.1"/>
    <property type="molecule type" value="Genomic_DNA"/>
</dbReference>
<evidence type="ECO:0008006" key="3">
    <source>
        <dbReference type="Google" id="ProtNLM"/>
    </source>
</evidence>
<organism evidence="1 2">
    <name type="scientific">Bacillus cereus</name>
    <dbReference type="NCBI Taxonomy" id="1396"/>
    <lineage>
        <taxon>Bacteria</taxon>
        <taxon>Bacillati</taxon>
        <taxon>Bacillota</taxon>
        <taxon>Bacilli</taxon>
        <taxon>Bacillales</taxon>
        <taxon>Bacillaceae</taxon>
        <taxon>Bacillus</taxon>
        <taxon>Bacillus cereus group</taxon>
    </lineage>
</organism>
<accession>A0A9X7CGU5</accession>
<protein>
    <recommendedName>
        <fullName evidence="3">Resolvase HTH domain-containing protein</fullName>
    </recommendedName>
</protein>
<comment type="caution">
    <text evidence="1">The sequence shown here is derived from an EMBL/GenBank/DDBJ whole genome shotgun (WGS) entry which is preliminary data.</text>
</comment>
<gene>
    <name evidence="1" type="ORF">COC69_31990</name>
</gene>
<sequence>MEKTRRKSKKNTNKKWDDICRQAAVLLKQGLSLKDICKQLDLDTNSLYRQLKSRGIYPLETQEIRIQKNKEKWDSLCEKAVVLQKLGMSYSKISKHLGCHTASLCTELKKRQLN</sequence>
<dbReference type="Gene3D" id="1.10.10.60">
    <property type="entry name" value="Homeodomain-like"/>
    <property type="match status" value="1"/>
</dbReference>
<reference evidence="1 2" key="1">
    <citation type="submission" date="2017-09" db="EMBL/GenBank/DDBJ databases">
        <title>Large-scale bioinformatics analysis of Bacillus genomes uncovers conserved roles of natural products in bacterial physiology.</title>
        <authorList>
            <consortium name="Agbiome Team Llc"/>
            <person name="Bleich R.M."/>
            <person name="Grubbs K.J."/>
            <person name="Santa Maria K.C."/>
            <person name="Allen S.E."/>
            <person name="Farag S."/>
            <person name="Shank E.A."/>
            <person name="Bowers A."/>
        </authorList>
    </citation>
    <scope>NUCLEOTIDE SEQUENCE [LARGE SCALE GENOMIC DNA]</scope>
    <source>
        <strain evidence="1 2">AFS041711</strain>
    </source>
</reference>
<evidence type="ECO:0000313" key="1">
    <source>
        <dbReference type="EMBL" id="PGS62813.1"/>
    </source>
</evidence>
<dbReference type="RefSeq" id="WP_098783833.1">
    <property type="nucleotide sequence ID" value="NZ_NULI01000325.1"/>
</dbReference>